<organism evidence="14 15">
    <name type="scientific">[Clostridium] methylpentosum DSM 5476</name>
    <dbReference type="NCBI Taxonomy" id="537013"/>
    <lineage>
        <taxon>Bacteria</taxon>
        <taxon>Bacillati</taxon>
        <taxon>Bacillota</taxon>
        <taxon>Clostridia</taxon>
        <taxon>Eubacteriales</taxon>
        <taxon>Oscillospiraceae</taxon>
        <taxon>Oscillospiraceae incertae sedis</taxon>
    </lineage>
</organism>
<dbReference type="PROSITE" id="PS50109">
    <property type="entry name" value="HIS_KIN"/>
    <property type="match status" value="1"/>
</dbReference>
<dbReference type="HOGENOM" id="CLU_000445_13_1_9"/>
<proteinExistence type="predicted"/>
<dbReference type="SMART" id="SM00387">
    <property type="entry name" value="HATPase_c"/>
    <property type="match status" value="1"/>
</dbReference>
<comment type="caution">
    <text evidence="14">The sequence shown here is derived from an EMBL/GenBank/DDBJ whole genome shotgun (WGS) entry which is preliminary data.</text>
</comment>
<dbReference type="GO" id="GO:0000155">
    <property type="term" value="F:phosphorelay sensor kinase activity"/>
    <property type="evidence" value="ECO:0007669"/>
    <property type="project" value="InterPro"/>
</dbReference>
<evidence type="ECO:0000259" key="13">
    <source>
        <dbReference type="PROSITE" id="PS50109"/>
    </source>
</evidence>
<dbReference type="InterPro" id="IPR003661">
    <property type="entry name" value="HisK_dim/P_dom"/>
</dbReference>
<evidence type="ECO:0000256" key="2">
    <source>
        <dbReference type="ARBA" id="ARBA00004651"/>
    </source>
</evidence>
<evidence type="ECO:0000256" key="12">
    <source>
        <dbReference type="SAM" id="Phobius"/>
    </source>
</evidence>
<evidence type="ECO:0000256" key="11">
    <source>
        <dbReference type="ARBA" id="ARBA00023136"/>
    </source>
</evidence>
<feature type="domain" description="Histidine kinase" evidence="13">
    <location>
        <begin position="126"/>
        <end position="331"/>
    </location>
</feature>
<dbReference type="GO" id="GO:0004721">
    <property type="term" value="F:phosphoprotein phosphatase activity"/>
    <property type="evidence" value="ECO:0007669"/>
    <property type="project" value="TreeGrafter"/>
</dbReference>
<evidence type="ECO:0000256" key="10">
    <source>
        <dbReference type="ARBA" id="ARBA00023012"/>
    </source>
</evidence>
<protein>
    <recommendedName>
        <fullName evidence="3">histidine kinase</fullName>
        <ecNumber evidence="3">2.7.13.3</ecNumber>
    </recommendedName>
</protein>
<dbReference type="eggNOG" id="COG2205">
    <property type="taxonomic scope" value="Bacteria"/>
</dbReference>
<dbReference type="InterPro" id="IPR004358">
    <property type="entry name" value="Sig_transdc_His_kin-like_C"/>
</dbReference>
<dbReference type="EMBL" id="ACEC01000052">
    <property type="protein sequence ID" value="EEG30815.1"/>
    <property type="molecule type" value="Genomic_DNA"/>
</dbReference>
<comment type="subcellular location">
    <subcellularLocation>
        <location evidence="2">Cell membrane</location>
        <topology evidence="2">Multi-pass membrane protein</topology>
    </subcellularLocation>
</comment>
<reference evidence="14 15" key="1">
    <citation type="submission" date="2009-01" db="EMBL/GenBank/DDBJ databases">
        <authorList>
            <person name="Fulton L."/>
            <person name="Clifton S."/>
            <person name="Fulton B."/>
            <person name="Xu J."/>
            <person name="Minx P."/>
            <person name="Pepin K.H."/>
            <person name="Johnson M."/>
            <person name="Bhonagiri V."/>
            <person name="Nash W.E."/>
            <person name="Mardis E.R."/>
            <person name="Wilson R.K."/>
        </authorList>
    </citation>
    <scope>NUCLEOTIDE SEQUENCE [LARGE SCALE GENOMIC DNA]</scope>
    <source>
        <strain evidence="14 15">DSM 5476</strain>
    </source>
</reference>
<evidence type="ECO:0000313" key="14">
    <source>
        <dbReference type="EMBL" id="EEG30815.1"/>
    </source>
</evidence>
<dbReference type="PANTHER" id="PTHR45453:SF2">
    <property type="entry name" value="HISTIDINE KINASE"/>
    <property type="match status" value="1"/>
</dbReference>
<evidence type="ECO:0000256" key="7">
    <source>
        <dbReference type="ARBA" id="ARBA00022692"/>
    </source>
</evidence>
<evidence type="ECO:0000256" key="4">
    <source>
        <dbReference type="ARBA" id="ARBA00022475"/>
    </source>
</evidence>
<dbReference type="Pfam" id="PF02518">
    <property type="entry name" value="HATPase_c"/>
    <property type="match status" value="1"/>
</dbReference>
<keyword evidence="8 14" id="KW-0418">Kinase</keyword>
<keyword evidence="11 12" id="KW-0472">Membrane</keyword>
<dbReference type="CDD" id="cd00082">
    <property type="entry name" value="HisKA"/>
    <property type="match status" value="1"/>
</dbReference>
<dbReference type="Gene3D" id="3.30.565.10">
    <property type="entry name" value="Histidine kinase-like ATPase, C-terminal domain"/>
    <property type="match status" value="1"/>
</dbReference>
<dbReference type="GO" id="GO:0016036">
    <property type="term" value="P:cellular response to phosphate starvation"/>
    <property type="evidence" value="ECO:0007669"/>
    <property type="project" value="TreeGrafter"/>
</dbReference>
<dbReference type="PRINTS" id="PR00344">
    <property type="entry name" value="BCTRLSENSOR"/>
</dbReference>
<keyword evidence="15" id="KW-1185">Reference proteome</keyword>
<evidence type="ECO:0000256" key="9">
    <source>
        <dbReference type="ARBA" id="ARBA00022989"/>
    </source>
</evidence>
<keyword evidence="4" id="KW-1003">Cell membrane</keyword>
<feature type="transmembrane region" description="Helical" evidence="12">
    <location>
        <begin position="37"/>
        <end position="58"/>
    </location>
</feature>
<dbReference type="InterPro" id="IPR003594">
    <property type="entry name" value="HATPase_dom"/>
</dbReference>
<dbReference type="AlphaFoldDB" id="C0ECJ9"/>
<dbReference type="EC" id="2.7.13.3" evidence="3"/>
<dbReference type="InterPro" id="IPR036097">
    <property type="entry name" value="HisK_dim/P_sf"/>
</dbReference>
<dbReference type="SUPFAM" id="SSF55874">
    <property type="entry name" value="ATPase domain of HSP90 chaperone/DNA topoisomerase II/histidine kinase"/>
    <property type="match status" value="1"/>
</dbReference>
<dbReference type="InterPro" id="IPR036890">
    <property type="entry name" value="HATPase_C_sf"/>
</dbReference>
<keyword evidence="10" id="KW-0902">Two-component regulatory system</keyword>
<evidence type="ECO:0000256" key="8">
    <source>
        <dbReference type="ARBA" id="ARBA00022777"/>
    </source>
</evidence>
<keyword evidence="7 12" id="KW-0812">Transmembrane</keyword>
<dbReference type="PANTHER" id="PTHR45453">
    <property type="entry name" value="PHOSPHATE REGULON SENSOR PROTEIN PHOR"/>
    <property type="match status" value="1"/>
</dbReference>
<dbReference type="InterPro" id="IPR005467">
    <property type="entry name" value="His_kinase_dom"/>
</dbReference>
<gene>
    <name evidence="14" type="ORF">CLOSTMETH_01570</name>
</gene>
<evidence type="ECO:0000256" key="5">
    <source>
        <dbReference type="ARBA" id="ARBA00022553"/>
    </source>
</evidence>
<evidence type="ECO:0000256" key="6">
    <source>
        <dbReference type="ARBA" id="ARBA00022679"/>
    </source>
</evidence>
<keyword evidence="9 12" id="KW-1133">Transmembrane helix</keyword>
<keyword evidence="5" id="KW-0597">Phosphoprotein</keyword>
<sequence length="334" mass="38094">MSLWSFLKGKLGMLVIHLFLLFFTGMLLSAMQLDGSTIFYILTLYTVALLAGLALEYLPKRSYYSRLHRHLDTLDQKYLLCELIGEPPFEEGKLWYDALKRSAKSMNDRISEYERASREYREYIETWVHEIKTPIASGKLLIENNPSALTASIGEEIDRIDQFVEQALYYSRSSNVEKDYLIKRASLKELVNSVIRRHAKALIAAHVSFDLQGLDCTVYTDVKWTDFMLGQILSNAVKYRREDCRISVTGEQGENGVSLKIRDNGTGIPAQDLSRVFEKGFTGQNGRSYAKSTGMGLYLCKKLCVKLGLGLSVCSEEGRFTEVELRFPKRELLE</sequence>
<comment type="catalytic activity">
    <reaction evidence="1">
        <text>ATP + protein L-histidine = ADP + protein N-phospho-L-histidine.</text>
        <dbReference type="EC" id="2.7.13.3"/>
    </reaction>
</comment>
<reference evidence="14 15" key="2">
    <citation type="submission" date="2009-02" db="EMBL/GenBank/DDBJ databases">
        <title>Draft genome sequence of Clostridium methylpentosum (DSM 5476).</title>
        <authorList>
            <person name="Sudarsanam P."/>
            <person name="Ley R."/>
            <person name="Guruge J."/>
            <person name="Turnbaugh P.J."/>
            <person name="Mahowald M."/>
            <person name="Liep D."/>
            <person name="Gordon J."/>
        </authorList>
    </citation>
    <scope>NUCLEOTIDE SEQUENCE [LARGE SCALE GENOMIC DNA]</scope>
    <source>
        <strain evidence="14 15">DSM 5476</strain>
    </source>
</reference>
<name>C0ECJ9_9FIRM</name>
<dbReference type="Gene3D" id="1.10.287.130">
    <property type="match status" value="1"/>
</dbReference>
<evidence type="ECO:0000256" key="1">
    <source>
        <dbReference type="ARBA" id="ARBA00000085"/>
    </source>
</evidence>
<evidence type="ECO:0000256" key="3">
    <source>
        <dbReference type="ARBA" id="ARBA00012438"/>
    </source>
</evidence>
<dbReference type="STRING" id="537013.CLOSTMETH_01570"/>
<dbReference type="Proteomes" id="UP000003340">
    <property type="component" value="Unassembled WGS sequence"/>
</dbReference>
<dbReference type="SUPFAM" id="SSF47384">
    <property type="entry name" value="Homodimeric domain of signal transducing histidine kinase"/>
    <property type="match status" value="1"/>
</dbReference>
<accession>C0ECJ9</accession>
<evidence type="ECO:0000313" key="15">
    <source>
        <dbReference type="Proteomes" id="UP000003340"/>
    </source>
</evidence>
<dbReference type="GO" id="GO:0005886">
    <property type="term" value="C:plasma membrane"/>
    <property type="evidence" value="ECO:0007669"/>
    <property type="project" value="UniProtKB-SubCell"/>
</dbReference>
<feature type="transmembrane region" description="Helical" evidence="12">
    <location>
        <begin position="12"/>
        <end position="31"/>
    </location>
</feature>
<keyword evidence="6" id="KW-0808">Transferase</keyword>
<dbReference type="InterPro" id="IPR050351">
    <property type="entry name" value="BphY/WalK/GraS-like"/>
</dbReference>